<accession>A0A1F5YU38</accession>
<gene>
    <name evidence="1" type="ORF">A2W14_05065</name>
</gene>
<dbReference type="EMBL" id="MFJA01000013">
    <property type="protein sequence ID" value="OGG03731.1"/>
    <property type="molecule type" value="Genomic_DNA"/>
</dbReference>
<name>A0A1F5YU38_9BACT</name>
<evidence type="ECO:0000313" key="2">
    <source>
        <dbReference type="Proteomes" id="UP000176665"/>
    </source>
</evidence>
<dbReference type="AlphaFoldDB" id="A0A1F5YU38"/>
<protein>
    <submittedName>
        <fullName evidence="1">Uncharacterized protein</fullName>
    </submittedName>
</protein>
<reference evidence="1 2" key="1">
    <citation type="journal article" date="2016" name="Nat. Commun.">
        <title>Thousands of microbial genomes shed light on interconnected biogeochemical processes in an aquifer system.</title>
        <authorList>
            <person name="Anantharaman K."/>
            <person name="Brown C.T."/>
            <person name="Hug L.A."/>
            <person name="Sharon I."/>
            <person name="Castelle C.J."/>
            <person name="Probst A.J."/>
            <person name="Thomas B.C."/>
            <person name="Singh A."/>
            <person name="Wilkins M.J."/>
            <person name="Karaoz U."/>
            <person name="Brodie E.L."/>
            <person name="Williams K.H."/>
            <person name="Hubbard S.S."/>
            <person name="Banfield J.F."/>
        </authorList>
    </citation>
    <scope>NUCLEOTIDE SEQUENCE [LARGE SCALE GENOMIC DNA]</scope>
</reference>
<sequence>MVREKKFNEDKYGKLEFHDVLTANDATQSLGISKFFPLLLTPDDYIAGNINFAQELRRFLASRMKIDGTHFDPNAIWDTAEHLDAAIKDFFIIYFKGWPFIVHELSPKKIKEKQDRFGKILDERASQAKIIPKQAYKTKFLSSLNKITPPNLDVFLNALAYSDGKLRIRKIYGATGRK</sequence>
<organism evidence="1 2">
    <name type="scientific">Candidatus Gottesmanbacteria bacterium RBG_16_37_8</name>
    <dbReference type="NCBI Taxonomy" id="1798371"/>
    <lineage>
        <taxon>Bacteria</taxon>
        <taxon>Candidatus Gottesmaniibacteriota</taxon>
    </lineage>
</organism>
<comment type="caution">
    <text evidence="1">The sequence shown here is derived from an EMBL/GenBank/DDBJ whole genome shotgun (WGS) entry which is preliminary data.</text>
</comment>
<proteinExistence type="predicted"/>
<evidence type="ECO:0000313" key="1">
    <source>
        <dbReference type="EMBL" id="OGG03731.1"/>
    </source>
</evidence>
<dbReference type="Proteomes" id="UP000176665">
    <property type="component" value="Unassembled WGS sequence"/>
</dbReference>